<dbReference type="GO" id="GO:0000271">
    <property type="term" value="P:polysaccharide biosynthetic process"/>
    <property type="evidence" value="ECO:0007669"/>
    <property type="project" value="InterPro"/>
</dbReference>
<evidence type="ECO:0000256" key="4">
    <source>
        <dbReference type="ARBA" id="ARBA00022741"/>
    </source>
</evidence>
<dbReference type="EC" id="2.7.7.13" evidence="2"/>
<evidence type="ECO:0000256" key="6">
    <source>
        <dbReference type="ARBA" id="ARBA00047343"/>
    </source>
</evidence>
<dbReference type="Pfam" id="PF01050">
    <property type="entry name" value="MannoseP_isomer"/>
    <property type="match status" value="1"/>
</dbReference>
<organism evidence="12 14">
    <name type="scientific">Helicobacter ailurogastricus</name>
    <dbReference type="NCBI Taxonomy" id="1578720"/>
    <lineage>
        <taxon>Bacteria</taxon>
        <taxon>Pseudomonadati</taxon>
        <taxon>Campylobacterota</taxon>
        <taxon>Epsilonproteobacteria</taxon>
        <taxon>Campylobacterales</taxon>
        <taxon>Helicobacteraceae</taxon>
        <taxon>Helicobacter</taxon>
    </lineage>
</organism>
<dbReference type="PANTHER" id="PTHR46390:SF1">
    <property type="entry name" value="MANNOSE-1-PHOSPHATE GUANYLYLTRANSFERASE"/>
    <property type="match status" value="1"/>
</dbReference>
<dbReference type="OrthoDB" id="9806359at2"/>
<dbReference type="RefSeq" id="WP_053940871.1">
    <property type="nucleotide sequence ID" value="NZ_CDMH01000017.1"/>
</dbReference>
<proteinExistence type="inferred from homology"/>
<keyword evidence="3 12" id="KW-0548">Nucleotidyltransferase</keyword>
<dbReference type="InterPro" id="IPR014710">
    <property type="entry name" value="RmlC-like_jellyroll"/>
</dbReference>
<reference evidence="12" key="1">
    <citation type="submission" date="2014-12" db="EMBL/GenBank/DDBJ databases">
        <title>Whole genome sequences of four Staphylococcus schleiferi canine isolates.</title>
        <authorList>
            <person name="Misic A.M."/>
            <person name="Cain C."/>
            <person name="Morris D.O."/>
            <person name="Rankin S."/>
            <person name="Beiting D."/>
        </authorList>
    </citation>
    <scope>NUCLEOTIDE SEQUENCE</scope>
    <source>
        <strain evidence="10">ASB11</strain>
        <strain evidence="11">ASB13</strain>
        <strain evidence="12">ASB9</strain>
    </source>
</reference>
<dbReference type="SUPFAM" id="SSF51182">
    <property type="entry name" value="RmlC-like cupins"/>
    <property type="match status" value="1"/>
</dbReference>
<dbReference type="Gene3D" id="2.60.120.10">
    <property type="entry name" value="Jelly Rolls"/>
    <property type="match status" value="1"/>
</dbReference>
<evidence type="ECO:0000313" key="14">
    <source>
        <dbReference type="Proteomes" id="UP000041394"/>
    </source>
</evidence>
<dbReference type="AlphaFoldDB" id="A0A0K2XEC4"/>
<dbReference type="SUPFAM" id="SSF53448">
    <property type="entry name" value="Nucleotide-diphospho-sugar transferases"/>
    <property type="match status" value="1"/>
</dbReference>
<evidence type="ECO:0000313" key="10">
    <source>
        <dbReference type="EMBL" id="CRF41164.1"/>
    </source>
</evidence>
<dbReference type="EMBL" id="CDMH01000017">
    <property type="protein sequence ID" value="CRF42214.1"/>
    <property type="molecule type" value="Genomic_DNA"/>
</dbReference>
<keyword evidence="5" id="KW-0342">GTP-binding</keyword>
<dbReference type="InterPro" id="IPR006375">
    <property type="entry name" value="Man1P_GuaTrfase/Man6P_Isoase"/>
</dbReference>
<dbReference type="InterPro" id="IPR001538">
    <property type="entry name" value="Man6P_isomerase-2_C"/>
</dbReference>
<reference evidence="13" key="3">
    <citation type="submission" date="2014-12" db="EMBL/GenBank/DDBJ databases">
        <authorList>
            <person name="Smet A."/>
        </authorList>
    </citation>
    <scope>NUCLEOTIDE SEQUENCE [LARGE SCALE GENOMIC DNA]</scope>
</reference>
<dbReference type="InterPro" id="IPR051161">
    <property type="entry name" value="Mannose-6P_isomerase_type2"/>
</dbReference>
<dbReference type="GO" id="GO:0009298">
    <property type="term" value="P:GDP-mannose biosynthetic process"/>
    <property type="evidence" value="ECO:0007669"/>
    <property type="project" value="TreeGrafter"/>
</dbReference>
<comment type="catalytic activity">
    <reaction evidence="6">
        <text>alpha-D-mannose 1-phosphate + GTP + H(+) = GDP-alpha-D-mannose + diphosphate</text>
        <dbReference type="Rhea" id="RHEA:15229"/>
        <dbReference type="ChEBI" id="CHEBI:15378"/>
        <dbReference type="ChEBI" id="CHEBI:33019"/>
        <dbReference type="ChEBI" id="CHEBI:37565"/>
        <dbReference type="ChEBI" id="CHEBI:57527"/>
        <dbReference type="ChEBI" id="CHEBI:58409"/>
        <dbReference type="EC" id="2.7.7.13"/>
    </reaction>
</comment>
<dbReference type="Proteomes" id="UP000038622">
    <property type="component" value="Unassembled WGS sequence"/>
</dbReference>
<dbReference type="Gene3D" id="3.90.550.10">
    <property type="entry name" value="Spore Coat Polysaccharide Biosynthesis Protein SpsA, Chain A"/>
    <property type="match status" value="1"/>
</dbReference>
<evidence type="ECO:0000256" key="5">
    <source>
        <dbReference type="ARBA" id="ARBA00023134"/>
    </source>
</evidence>
<dbReference type="GO" id="GO:0004475">
    <property type="term" value="F:mannose-1-phosphate guanylyltransferase (GTP) activity"/>
    <property type="evidence" value="ECO:0007669"/>
    <property type="project" value="UniProtKB-EC"/>
</dbReference>
<protein>
    <recommendedName>
        <fullName evidence="2">mannose-1-phosphate guanylyltransferase</fullName>
        <ecNumber evidence="2">2.7.7.13</ecNumber>
    </recommendedName>
</protein>
<dbReference type="InterPro" id="IPR011051">
    <property type="entry name" value="RmlC_Cupin_sf"/>
</dbReference>
<accession>A0A0K2XEC4</accession>
<dbReference type="GO" id="GO:0016853">
    <property type="term" value="F:isomerase activity"/>
    <property type="evidence" value="ECO:0007669"/>
    <property type="project" value="UniProtKB-KW"/>
</dbReference>
<dbReference type="GO" id="GO:0005525">
    <property type="term" value="F:GTP binding"/>
    <property type="evidence" value="ECO:0007669"/>
    <property type="project" value="UniProtKB-KW"/>
</dbReference>
<evidence type="ECO:0000259" key="9">
    <source>
        <dbReference type="Pfam" id="PF01050"/>
    </source>
</evidence>
<evidence type="ECO:0000313" key="13">
    <source>
        <dbReference type="Proteomes" id="UP000038622"/>
    </source>
</evidence>
<keyword evidence="12" id="KW-0808">Transferase</keyword>
<keyword evidence="12" id="KW-0413">Isomerase</keyword>
<comment type="similarity">
    <text evidence="1 7">Belongs to the mannose-6-phosphate isomerase type 2 family.</text>
</comment>
<dbReference type="Pfam" id="PF00483">
    <property type="entry name" value="NTP_transferase"/>
    <property type="match status" value="1"/>
</dbReference>
<dbReference type="EMBL" id="CDML01000034">
    <property type="protein sequence ID" value="CRF41164.1"/>
    <property type="molecule type" value="Genomic_DNA"/>
</dbReference>
<name>A0A0K2XEC4_9HELI</name>
<evidence type="ECO:0000256" key="3">
    <source>
        <dbReference type="ARBA" id="ARBA00022695"/>
    </source>
</evidence>
<evidence type="ECO:0000313" key="12">
    <source>
        <dbReference type="EMBL" id="CRF43928.1"/>
    </source>
</evidence>
<dbReference type="PANTHER" id="PTHR46390">
    <property type="entry name" value="MANNOSE-1-PHOSPHATE GUANYLYLTRANSFERASE"/>
    <property type="match status" value="1"/>
</dbReference>
<evidence type="ECO:0000259" key="8">
    <source>
        <dbReference type="Pfam" id="PF00483"/>
    </source>
</evidence>
<dbReference type="CDD" id="cd02213">
    <property type="entry name" value="cupin_PMI_typeII_C"/>
    <property type="match status" value="1"/>
</dbReference>
<dbReference type="InterPro" id="IPR029044">
    <property type="entry name" value="Nucleotide-diphossugar_trans"/>
</dbReference>
<dbReference type="Proteomes" id="UP000045175">
    <property type="component" value="Unassembled WGS sequence"/>
</dbReference>
<dbReference type="NCBIfam" id="TIGR01479">
    <property type="entry name" value="GMP_PMI"/>
    <property type="match status" value="1"/>
</dbReference>
<keyword evidence="13" id="KW-1185">Reference proteome</keyword>
<evidence type="ECO:0000256" key="2">
    <source>
        <dbReference type="ARBA" id="ARBA00012387"/>
    </source>
</evidence>
<dbReference type="InterPro" id="IPR005835">
    <property type="entry name" value="NTP_transferase_dom"/>
</dbReference>
<evidence type="ECO:0000313" key="15">
    <source>
        <dbReference type="Proteomes" id="UP000045175"/>
    </source>
</evidence>
<reference evidence="14 15" key="2">
    <citation type="submission" date="2014-12" db="EMBL/GenBank/DDBJ databases">
        <authorList>
            <person name="Jaenicke S."/>
        </authorList>
    </citation>
    <scope>NUCLEOTIDE SEQUENCE [LARGE SCALE GENOMIC DNA]</scope>
</reference>
<sequence>MVHVVLSGGSGKRLWPLSREHFPKQFLKLYGEQSLFGLALERLNSPEAKFLVVCNEAHYFHALEEITKAQLEKRTQFLLESAGKNTMNALMLAALSCDPNETLVISPTDHLMEKEAFNTALKTALECAKDDRMMLFGIAKEPSNQYGFVRCARVQNGVCEVLDFIEKPNPEEIAKLQQEGGDFYINSGMFVFKAGVFLQACLQHAPHMLEACKKVYYNAKKLPTILKCENMDGLEDGSVDVCLWQKCKGLKLVPLDAHWQDVGHFTSLQASLTPDSKGNVAHNNPLLSLHAKNNYTCSTPDKLVCLLGLEDCVVVDSKDALLVATKAHLDDLKEFVLCVGEKYPNLLKTYPLEYRPWGSFEVLLERPFFKVKLLEIAPHKRLSLQRHQHRSEHWVVVEGVASVVVGKKSLSVPTNESVFIKQGQIHRLGNDTNQPLKILEVQCGEILDESDIERLHDDYQRP</sequence>
<dbReference type="EMBL" id="CDMN01000018">
    <property type="protein sequence ID" value="CRF43928.1"/>
    <property type="molecule type" value="Genomic_DNA"/>
</dbReference>
<keyword evidence="4" id="KW-0547">Nucleotide-binding</keyword>
<dbReference type="Proteomes" id="UP000041394">
    <property type="component" value="Unassembled WGS sequence"/>
</dbReference>
<gene>
    <name evidence="10" type="ORF">HAL011_09510</name>
    <name evidence="11" type="ORF">HAL013_03760</name>
    <name evidence="12" type="ORF">HAL09_04890</name>
</gene>
<dbReference type="STRING" id="1578720.HAL011_09510"/>
<feature type="domain" description="Mannose-6-phosphate isomerase type II C-terminal" evidence="9">
    <location>
        <begin position="353"/>
        <end position="457"/>
    </location>
</feature>
<evidence type="ECO:0000256" key="7">
    <source>
        <dbReference type="RuleBase" id="RU004190"/>
    </source>
</evidence>
<evidence type="ECO:0000313" key="11">
    <source>
        <dbReference type="EMBL" id="CRF42214.1"/>
    </source>
</evidence>
<feature type="domain" description="Nucleotidyl transferase" evidence="8">
    <location>
        <begin position="4"/>
        <end position="268"/>
    </location>
</feature>
<evidence type="ECO:0000256" key="1">
    <source>
        <dbReference type="ARBA" id="ARBA00006115"/>
    </source>
</evidence>